<dbReference type="EMBL" id="AWFG01000001">
    <property type="protein sequence ID" value="KCZ61093.1"/>
    <property type="molecule type" value="Genomic_DNA"/>
</dbReference>
<dbReference type="STRING" id="1280947.HY30_01760"/>
<comment type="caution">
    <text evidence="1">The sequence shown here is derived from an EMBL/GenBank/DDBJ whole genome shotgun (WGS) entry which is preliminary data.</text>
</comment>
<reference evidence="1 2" key="1">
    <citation type="journal article" date="2014" name="Antonie Van Leeuwenhoek">
        <title>Hyphomonas beringensis sp. nov. and Hyphomonas chukchiensis sp. nov., isolated from surface seawater of the Bering Sea and Chukchi Sea.</title>
        <authorList>
            <person name="Li C."/>
            <person name="Lai Q."/>
            <person name="Li G."/>
            <person name="Dong C."/>
            <person name="Wang J."/>
            <person name="Liao Y."/>
            <person name="Shao Z."/>
        </authorList>
    </citation>
    <scope>NUCLEOTIDE SEQUENCE [LARGE SCALE GENOMIC DNA]</scope>
    <source>
        <strain evidence="1 2">BH-BN04-4</strain>
    </source>
</reference>
<name>A0A062UGI8_9PROT</name>
<proteinExistence type="predicted"/>
<dbReference type="Proteomes" id="UP000027190">
    <property type="component" value="Unassembled WGS sequence"/>
</dbReference>
<sequence>MGPMVCLFALRSSLFRALVKKKSEISPVFTADLPDRLFMA</sequence>
<accession>A0A062UGI8</accession>
<keyword evidence="2" id="KW-1185">Reference proteome</keyword>
<evidence type="ECO:0000313" key="2">
    <source>
        <dbReference type="Proteomes" id="UP000027190"/>
    </source>
</evidence>
<gene>
    <name evidence="1" type="ORF">HY30_01760</name>
</gene>
<protein>
    <submittedName>
        <fullName evidence="1">Uncharacterized protein</fullName>
    </submittedName>
</protein>
<organism evidence="1 2">
    <name type="scientific">Hyphomonas chukchiensis</name>
    <dbReference type="NCBI Taxonomy" id="1280947"/>
    <lineage>
        <taxon>Bacteria</taxon>
        <taxon>Pseudomonadati</taxon>
        <taxon>Pseudomonadota</taxon>
        <taxon>Alphaproteobacteria</taxon>
        <taxon>Hyphomonadales</taxon>
        <taxon>Hyphomonadaceae</taxon>
        <taxon>Hyphomonas</taxon>
    </lineage>
</organism>
<evidence type="ECO:0000313" key="1">
    <source>
        <dbReference type="EMBL" id="KCZ61093.1"/>
    </source>
</evidence>
<dbReference type="AlphaFoldDB" id="A0A062UGI8"/>